<reference evidence="1 2" key="1">
    <citation type="submission" date="2017-08" db="EMBL/GenBank/DDBJ databases">
        <title>Infants hospitalized years apart are colonized by the same room-sourced microbial strains.</title>
        <authorList>
            <person name="Brooks B."/>
            <person name="Olm M.R."/>
            <person name="Firek B.A."/>
            <person name="Baker R."/>
            <person name="Thomas B.C."/>
            <person name="Morowitz M.J."/>
            <person name="Banfield J.F."/>
        </authorList>
    </citation>
    <scope>NUCLEOTIDE SEQUENCE [LARGE SCALE GENOMIC DNA]</scope>
    <source>
        <strain evidence="1">S2_003_000_R2_14</strain>
    </source>
</reference>
<evidence type="ECO:0008006" key="3">
    <source>
        <dbReference type="Google" id="ProtNLM"/>
    </source>
</evidence>
<dbReference type="EMBL" id="QFQP01000047">
    <property type="protein sequence ID" value="PZR05216.1"/>
    <property type="molecule type" value="Genomic_DNA"/>
</dbReference>
<evidence type="ECO:0000313" key="1">
    <source>
        <dbReference type="EMBL" id="PZR05216.1"/>
    </source>
</evidence>
<dbReference type="AlphaFoldDB" id="A0A2W5T007"/>
<evidence type="ECO:0000313" key="2">
    <source>
        <dbReference type="Proteomes" id="UP000249061"/>
    </source>
</evidence>
<name>A0A2W5T007_9BACT</name>
<accession>A0A2W5T007</accession>
<organism evidence="1 2">
    <name type="scientific">Archangium gephyra</name>
    <dbReference type="NCBI Taxonomy" id="48"/>
    <lineage>
        <taxon>Bacteria</taxon>
        <taxon>Pseudomonadati</taxon>
        <taxon>Myxococcota</taxon>
        <taxon>Myxococcia</taxon>
        <taxon>Myxococcales</taxon>
        <taxon>Cystobacterineae</taxon>
        <taxon>Archangiaceae</taxon>
        <taxon>Archangium</taxon>
    </lineage>
</organism>
<sequence length="264" mass="28308">MSLPSFMSAHVKQATQRLDGGTFEQLTAALAQSESQSVMLSVHGERGIGGVFVDQGRIAWAAAPGTRAFLSDRLVAAGADGEKMPQLLAEARARSMPLGQLVVERGLMHPADFAEVLFEHTVVSLGDMTSQRLEKIEQHTRRGGTFAMAVTFPMVPLLAETVRRLVPSREAEASVPDQIIAVEIVVVDGQPLPVRVLGKKEPTLSELRGLAAEAMSVMAHVGEGTASFRRGERAWSVSGNQSSFVVSEGRSLLSFAWMASQGSR</sequence>
<comment type="caution">
    <text evidence="1">The sequence shown here is derived from an EMBL/GenBank/DDBJ whole genome shotgun (WGS) entry which is preliminary data.</text>
</comment>
<dbReference type="Proteomes" id="UP000249061">
    <property type="component" value="Unassembled WGS sequence"/>
</dbReference>
<protein>
    <recommendedName>
        <fullName evidence="3">DUF4388 domain-containing protein</fullName>
    </recommendedName>
</protein>
<gene>
    <name evidence="1" type="ORF">DI536_32780</name>
</gene>
<proteinExistence type="predicted"/>